<keyword evidence="2" id="KW-0489">Methyltransferase</keyword>
<dbReference type="EMBL" id="JAATJS010000003">
    <property type="protein sequence ID" value="NIX76724.1"/>
    <property type="molecule type" value="Genomic_DNA"/>
</dbReference>
<dbReference type="PANTHER" id="PTHR13370">
    <property type="entry name" value="RNA METHYLASE-RELATED"/>
    <property type="match status" value="1"/>
</dbReference>
<dbReference type="InterPro" id="IPR029063">
    <property type="entry name" value="SAM-dependent_MTases_sf"/>
</dbReference>
<keyword evidence="4" id="KW-0949">S-adenosyl-L-methionine</keyword>
<name>A0ABX0VA79_9HYPH</name>
<keyword evidence="3" id="KW-0808">Transferase</keyword>
<accession>A0ABX0VA79</accession>
<evidence type="ECO:0000259" key="10">
    <source>
        <dbReference type="Pfam" id="PF01555"/>
    </source>
</evidence>
<proteinExistence type="inferred from homology"/>
<evidence type="ECO:0000256" key="2">
    <source>
        <dbReference type="ARBA" id="ARBA00022603"/>
    </source>
</evidence>
<feature type="compositionally biased region" description="Low complexity" evidence="9">
    <location>
        <begin position="1"/>
        <end position="14"/>
    </location>
</feature>
<evidence type="ECO:0000256" key="6">
    <source>
        <dbReference type="ARBA" id="ARBA00023125"/>
    </source>
</evidence>
<dbReference type="PRINTS" id="PR00508">
    <property type="entry name" value="S21N4MTFRASE"/>
</dbReference>
<comment type="caution">
    <text evidence="12">The sequence shown here is derived from an EMBL/GenBank/DDBJ whole genome shotgun (WGS) entry which is preliminary data.</text>
</comment>
<dbReference type="InterPro" id="IPR001091">
    <property type="entry name" value="RM_Methyltransferase"/>
</dbReference>
<dbReference type="Gene3D" id="3.40.50.150">
    <property type="entry name" value="Vaccinia Virus protein VP39"/>
    <property type="match status" value="1"/>
</dbReference>
<evidence type="ECO:0000256" key="1">
    <source>
        <dbReference type="ARBA" id="ARBA00006594"/>
    </source>
</evidence>
<dbReference type="PROSITE" id="PS00092">
    <property type="entry name" value="N6_MTASE"/>
    <property type="match status" value="1"/>
</dbReference>
<evidence type="ECO:0000256" key="4">
    <source>
        <dbReference type="ARBA" id="ARBA00022691"/>
    </source>
</evidence>
<feature type="region of interest" description="Disordered" evidence="9">
    <location>
        <begin position="1"/>
        <end position="36"/>
    </location>
</feature>
<feature type="domain" description="RAMA" evidence="11">
    <location>
        <begin position="301"/>
        <end position="395"/>
    </location>
</feature>
<dbReference type="EC" id="2.1.1.-" evidence="8"/>
<sequence>MGTSRTGAAGAASRIPVSRTGRPAPAPRTGLKSPLSVSPTLPLDQILLGDCIANLEKLPAESVDVVFADPPYNLQLEQALTRPDQSLVDAVDDDWDKFASFADYDAFTRAWLLGVRRVMKKNATLWVIGSYHNIFRVGATLQDLNFWLLNDIVWRKANPMPNFRGRRFTNAHETMIWASKSPEAKNYTFHYEAMKSANEDVQMRSDWYLPLCTGEERLKGADGRKVHPTQKPEALLARVLLSSSNPGDVVLDPFFGTGTTGAVAKKLGRHFIGLERDPTYAKAARARIDAVVPLDDVSIAAPPEKRAEVRVPFLSLIEGGHVKAGETLVDERRRYSATVRADGTLALGGAIIGSIHKVGSLVQGLPACNGWTFWHVERAGKLVCIDEFRAKIRAELAA</sequence>
<evidence type="ECO:0000256" key="5">
    <source>
        <dbReference type="ARBA" id="ARBA00022705"/>
    </source>
</evidence>
<keyword evidence="13" id="KW-1185">Reference proteome</keyword>
<feature type="domain" description="DNA methylase N-4/N-6" evidence="10">
    <location>
        <begin position="63"/>
        <end position="284"/>
    </location>
</feature>
<dbReference type="InterPro" id="IPR002941">
    <property type="entry name" value="DNA_methylase_N4/N6"/>
</dbReference>
<evidence type="ECO:0000259" key="11">
    <source>
        <dbReference type="Pfam" id="PF18755"/>
    </source>
</evidence>
<dbReference type="SUPFAM" id="SSF53335">
    <property type="entry name" value="S-adenosyl-L-methionine-dependent methyltransferases"/>
    <property type="match status" value="1"/>
</dbReference>
<comment type="similarity">
    <text evidence="1 8">Belongs to the N(4)/N(6)-methyltransferase family.</text>
</comment>
<evidence type="ECO:0000256" key="8">
    <source>
        <dbReference type="RuleBase" id="RU362026"/>
    </source>
</evidence>
<evidence type="ECO:0000313" key="12">
    <source>
        <dbReference type="EMBL" id="NIX76724.1"/>
    </source>
</evidence>
<evidence type="ECO:0000256" key="3">
    <source>
        <dbReference type="ARBA" id="ARBA00022679"/>
    </source>
</evidence>
<dbReference type="Pfam" id="PF01555">
    <property type="entry name" value="N6_N4_Mtase"/>
    <property type="match status" value="1"/>
</dbReference>
<reference evidence="12 13" key="1">
    <citation type="submission" date="2020-03" db="EMBL/GenBank/DDBJ databases">
        <title>The genome sequence of Microvirga sp. c23x22.</title>
        <authorList>
            <person name="Zhang X."/>
        </authorList>
    </citation>
    <scope>NUCLEOTIDE SEQUENCE [LARGE SCALE GENOMIC DNA]</scope>
    <source>
        <strain evidence="13">c23x22</strain>
    </source>
</reference>
<dbReference type="InterPro" id="IPR040843">
    <property type="entry name" value="RAMA"/>
</dbReference>
<dbReference type="RefSeq" id="WP_167672641.1">
    <property type="nucleotide sequence ID" value="NZ_JAATJS010000003.1"/>
</dbReference>
<evidence type="ECO:0000256" key="7">
    <source>
        <dbReference type="ARBA" id="ARBA00047942"/>
    </source>
</evidence>
<gene>
    <name evidence="12" type="ORF">HB375_08865</name>
</gene>
<dbReference type="PANTHER" id="PTHR13370:SF3">
    <property type="entry name" value="TRNA (GUANINE(10)-N2)-METHYLTRANSFERASE HOMOLOG"/>
    <property type="match status" value="1"/>
</dbReference>
<keyword evidence="6" id="KW-0238">DNA-binding</keyword>
<keyword evidence="5" id="KW-0235">DNA replication</keyword>
<evidence type="ECO:0000256" key="9">
    <source>
        <dbReference type="SAM" id="MobiDB-lite"/>
    </source>
</evidence>
<organism evidence="12 13">
    <name type="scientific">Microvirga terricola</name>
    <dbReference type="NCBI Taxonomy" id="2719797"/>
    <lineage>
        <taxon>Bacteria</taxon>
        <taxon>Pseudomonadati</taxon>
        <taxon>Pseudomonadota</taxon>
        <taxon>Alphaproteobacteria</taxon>
        <taxon>Hyphomicrobiales</taxon>
        <taxon>Methylobacteriaceae</taxon>
        <taxon>Microvirga</taxon>
    </lineage>
</organism>
<dbReference type="Pfam" id="PF18755">
    <property type="entry name" value="RAMA"/>
    <property type="match status" value="1"/>
</dbReference>
<comment type="catalytic activity">
    <reaction evidence="7">
        <text>a 2'-deoxyadenosine in DNA + S-adenosyl-L-methionine = an N(6)-methyl-2'-deoxyadenosine in DNA + S-adenosyl-L-homocysteine + H(+)</text>
        <dbReference type="Rhea" id="RHEA:15197"/>
        <dbReference type="Rhea" id="RHEA-COMP:12418"/>
        <dbReference type="Rhea" id="RHEA-COMP:12419"/>
        <dbReference type="ChEBI" id="CHEBI:15378"/>
        <dbReference type="ChEBI" id="CHEBI:57856"/>
        <dbReference type="ChEBI" id="CHEBI:59789"/>
        <dbReference type="ChEBI" id="CHEBI:90615"/>
        <dbReference type="ChEBI" id="CHEBI:90616"/>
        <dbReference type="EC" id="2.1.1.72"/>
    </reaction>
</comment>
<dbReference type="InterPro" id="IPR002052">
    <property type="entry name" value="DNA_methylase_N6_adenine_CS"/>
</dbReference>
<evidence type="ECO:0000313" key="13">
    <source>
        <dbReference type="Proteomes" id="UP000707352"/>
    </source>
</evidence>
<dbReference type="Proteomes" id="UP000707352">
    <property type="component" value="Unassembled WGS sequence"/>
</dbReference>
<protein>
    <recommendedName>
        <fullName evidence="8">Methyltransferase</fullName>
        <ecNumber evidence="8">2.1.1.-</ecNumber>
    </recommendedName>
</protein>